<dbReference type="EMBL" id="MKKU01000641">
    <property type="protein sequence ID" value="RNF05319.1"/>
    <property type="molecule type" value="Genomic_DNA"/>
</dbReference>
<evidence type="ECO:0000313" key="3">
    <source>
        <dbReference type="Proteomes" id="UP000284403"/>
    </source>
</evidence>
<dbReference type="OrthoDB" id="273785at2759"/>
<evidence type="ECO:0000256" key="1">
    <source>
        <dbReference type="SAM" id="MobiDB-lite"/>
    </source>
</evidence>
<feature type="region of interest" description="Disordered" evidence="1">
    <location>
        <begin position="365"/>
        <end position="393"/>
    </location>
</feature>
<sequence length="416" mass="45628">MTAFSQGFNSFIDNYILLLAARFNAPLDAASLSEGDHDDPWEKVSRCVRDVLFHPLTEAEKREVAHVDVSLFDAQACRGRALYFQWRLQEDAAAAATARKADAAPGAPLQSTKEMNGGGSVHAVAPAPFDITKDSLRDEVERIYTTVRMNLPSTFALPSSADGAASNHGEDGGSGEGDAGEGEEEVLDAVDFPLRTEDEVQRDLAIAEARDALLTKVQQMQAEFYAQHRRWVDVPLDMDLAPLPKNAVERSTLEPPTGANAAERQPLSKSAMREALMSENTRASPEDKMPTPAKMGNAAEVPVGSGADSPTHLFEALKRSVHVNRPPRPSQMREEDYRADYKYFVDAILPSKDASTETRFDVYQRVSSASDSRMPQGNSRPNDSATRNRVVPASRASRWKVLEYEGEADEDSDDTN</sequence>
<keyword evidence="3" id="KW-1185">Reference proteome</keyword>
<dbReference type="AlphaFoldDB" id="A0A422NIN9"/>
<proteinExistence type="predicted"/>
<gene>
    <name evidence="2" type="ORF">Tco025E_07795</name>
</gene>
<reference evidence="2 3" key="1">
    <citation type="journal article" date="2018" name="BMC Genomics">
        <title>Genomic comparison of Trypanosoma conorhini and Trypanosoma rangeli to Trypanosoma cruzi strains of high and low virulence.</title>
        <authorList>
            <person name="Bradwell K.R."/>
            <person name="Koparde V.N."/>
            <person name="Matveyev A.V."/>
            <person name="Serrano M.G."/>
            <person name="Alves J.M."/>
            <person name="Parikh H."/>
            <person name="Huang B."/>
            <person name="Lee V."/>
            <person name="Espinosa-Alvarez O."/>
            <person name="Ortiz P.A."/>
            <person name="Costa-Martins A.G."/>
            <person name="Teixeira M.M."/>
            <person name="Buck G.A."/>
        </authorList>
    </citation>
    <scope>NUCLEOTIDE SEQUENCE [LARGE SCALE GENOMIC DNA]</scope>
    <source>
        <strain evidence="2 3">025E</strain>
    </source>
</reference>
<accession>A0A422NIN9</accession>
<protein>
    <submittedName>
        <fullName evidence="2">Uncharacterized protein</fullName>
    </submittedName>
</protein>
<comment type="caution">
    <text evidence="2">The sequence shown here is derived from an EMBL/GenBank/DDBJ whole genome shotgun (WGS) entry which is preliminary data.</text>
</comment>
<evidence type="ECO:0000313" key="2">
    <source>
        <dbReference type="EMBL" id="RNF05319.1"/>
    </source>
</evidence>
<feature type="compositionally biased region" description="Polar residues" evidence="1">
    <location>
        <begin position="365"/>
        <end position="387"/>
    </location>
</feature>
<feature type="region of interest" description="Disordered" evidence="1">
    <location>
        <begin position="155"/>
        <end position="182"/>
    </location>
</feature>
<dbReference type="GeneID" id="40321406"/>
<dbReference type="Proteomes" id="UP000284403">
    <property type="component" value="Unassembled WGS sequence"/>
</dbReference>
<name>A0A422NIN9_9TRYP</name>
<organism evidence="2 3">
    <name type="scientific">Trypanosoma conorhini</name>
    <dbReference type="NCBI Taxonomy" id="83891"/>
    <lineage>
        <taxon>Eukaryota</taxon>
        <taxon>Discoba</taxon>
        <taxon>Euglenozoa</taxon>
        <taxon>Kinetoplastea</taxon>
        <taxon>Metakinetoplastina</taxon>
        <taxon>Trypanosomatida</taxon>
        <taxon>Trypanosomatidae</taxon>
        <taxon>Trypanosoma</taxon>
    </lineage>
</organism>
<dbReference type="RefSeq" id="XP_029225223.1">
    <property type="nucleotide sequence ID" value="XM_029374654.1"/>
</dbReference>